<feature type="non-terminal residue" evidence="2">
    <location>
        <position position="134"/>
    </location>
</feature>
<feature type="non-terminal residue" evidence="2">
    <location>
        <position position="1"/>
    </location>
</feature>
<accession>A0A6J4S9X6</accession>
<feature type="compositionally biased region" description="Basic and acidic residues" evidence="1">
    <location>
        <begin position="68"/>
        <end position="89"/>
    </location>
</feature>
<reference evidence="2" key="1">
    <citation type="submission" date="2020-02" db="EMBL/GenBank/DDBJ databases">
        <authorList>
            <person name="Meier V. D."/>
        </authorList>
    </citation>
    <scope>NUCLEOTIDE SEQUENCE</scope>
    <source>
        <strain evidence="2">AVDCRST_MAG91</strain>
    </source>
</reference>
<dbReference type="EMBL" id="CADCVX010000110">
    <property type="protein sequence ID" value="CAA9489950.1"/>
    <property type="molecule type" value="Genomic_DNA"/>
</dbReference>
<proteinExistence type="predicted"/>
<protein>
    <submittedName>
        <fullName evidence="2">Uncharacterized protein</fullName>
    </submittedName>
</protein>
<gene>
    <name evidence="2" type="ORF">AVDCRST_MAG91-482</name>
</gene>
<organism evidence="2">
    <name type="scientific">uncultured Sphingomonadaceae bacterium</name>
    <dbReference type="NCBI Taxonomy" id="169976"/>
    <lineage>
        <taxon>Bacteria</taxon>
        <taxon>Pseudomonadati</taxon>
        <taxon>Pseudomonadota</taxon>
        <taxon>Alphaproteobacteria</taxon>
        <taxon>Sphingomonadales</taxon>
        <taxon>Sphingomonadaceae</taxon>
        <taxon>environmental samples</taxon>
    </lineage>
</organism>
<evidence type="ECO:0000313" key="2">
    <source>
        <dbReference type="EMBL" id="CAA9489950.1"/>
    </source>
</evidence>
<feature type="compositionally biased region" description="Basic and acidic residues" evidence="1">
    <location>
        <begin position="1"/>
        <end position="37"/>
    </location>
</feature>
<name>A0A6J4S9X6_9SPHN</name>
<feature type="compositionally biased region" description="Low complexity" evidence="1">
    <location>
        <begin position="93"/>
        <end position="104"/>
    </location>
</feature>
<feature type="compositionally biased region" description="Basic residues" evidence="1">
    <location>
        <begin position="58"/>
        <end position="67"/>
    </location>
</feature>
<sequence>ARRDRAADPRRGADHRGRADHRDGHRDDRSRSRPFGDRRRRHPGRGGRAGDGTPSGARARRHPARRRQFGDRRGEGHPRRVQRAGDLHHRLSGAAADGGAAGADLPHHQTVSALDGEGCNRTGFVLRHRHRTGL</sequence>
<dbReference type="AlphaFoldDB" id="A0A6J4S9X6"/>
<evidence type="ECO:0000256" key="1">
    <source>
        <dbReference type="SAM" id="MobiDB-lite"/>
    </source>
</evidence>
<feature type="region of interest" description="Disordered" evidence="1">
    <location>
        <begin position="1"/>
        <end position="118"/>
    </location>
</feature>